<dbReference type="PANTHER" id="PTHR43817:SF1">
    <property type="entry name" value="HYDROLASE, FAMILY 43, PUTATIVE (AFU_ORTHOLOGUE AFUA_3G01660)-RELATED"/>
    <property type="match status" value="1"/>
</dbReference>
<dbReference type="Gene3D" id="2.115.10.20">
    <property type="entry name" value="Glycosyl hydrolase domain, family 43"/>
    <property type="match status" value="1"/>
</dbReference>
<evidence type="ECO:0000256" key="4">
    <source>
        <dbReference type="ARBA" id="ARBA00023295"/>
    </source>
</evidence>
<evidence type="ECO:0000256" key="7">
    <source>
        <dbReference type="RuleBase" id="RU361187"/>
    </source>
</evidence>
<evidence type="ECO:0000313" key="9">
    <source>
        <dbReference type="EMBL" id="MDN4488245.1"/>
    </source>
</evidence>
<feature type="active site" description="Proton acceptor" evidence="5">
    <location>
        <position position="16"/>
    </location>
</feature>
<comment type="similarity">
    <text evidence="1 7">Belongs to the glycosyl hydrolase 43 family.</text>
</comment>
<reference evidence="9" key="1">
    <citation type="submission" date="2023-06" db="EMBL/GenBank/DDBJ databases">
        <title>Sysu t00039.</title>
        <authorList>
            <person name="Gao L."/>
            <person name="Fang B.-Z."/>
            <person name="Li W.-J."/>
        </authorList>
    </citation>
    <scope>NUCLEOTIDE SEQUENCE</scope>
    <source>
        <strain evidence="9">SYSU T00039</strain>
    </source>
</reference>
<dbReference type="Proteomes" id="UP001172737">
    <property type="component" value="Unassembled WGS sequence"/>
</dbReference>
<protein>
    <submittedName>
        <fullName evidence="9">Glycoside hydrolase family 43 protein</fullName>
    </submittedName>
</protein>
<feature type="active site" description="Proton donor" evidence="5">
    <location>
        <position position="201"/>
    </location>
</feature>
<evidence type="ECO:0000256" key="6">
    <source>
        <dbReference type="PIRSR" id="PIRSR606710-2"/>
    </source>
</evidence>
<dbReference type="GO" id="GO:0004553">
    <property type="term" value="F:hydrolase activity, hydrolyzing O-glycosyl compounds"/>
    <property type="evidence" value="ECO:0007669"/>
    <property type="project" value="InterPro"/>
</dbReference>
<proteinExistence type="inferred from homology"/>
<evidence type="ECO:0000256" key="5">
    <source>
        <dbReference type="PIRSR" id="PIRSR606710-1"/>
    </source>
</evidence>
<dbReference type="AlphaFoldDB" id="A0AAW7M4E9"/>
<organism evidence="9 10">
    <name type="scientific">Demequina lignilytica</name>
    <dbReference type="NCBI Taxonomy" id="3051663"/>
    <lineage>
        <taxon>Bacteria</taxon>
        <taxon>Bacillati</taxon>
        <taxon>Actinomycetota</taxon>
        <taxon>Actinomycetes</taxon>
        <taxon>Micrococcales</taxon>
        <taxon>Demequinaceae</taxon>
        <taxon>Demequina</taxon>
    </lineage>
</organism>
<dbReference type="CDD" id="cd18817">
    <property type="entry name" value="GH43f_LbAraf43-like"/>
    <property type="match status" value="1"/>
</dbReference>
<dbReference type="EMBL" id="JAUHPX010000004">
    <property type="protein sequence ID" value="MDN4488245.1"/>
    <property type="molecule type" value="Genomic_DNA"/>
</dbReference>
<name>A0AAW7M4E9_9MICO</name>
<accession>A0AAW7M4E9</accession>
<evidence type="ECO:0000256" key="1">
    <source>
        <dbReference type="ARBA" id="ARBA00009865"/>
    </source>
</evidence>
<sequence>MSEDLIPNPIVLQRADPCVLRDGDQYYFTGSHPRYDRIVLRRASRLEDLQAAEEHTIWVKHDSGPQSQLIWAPEIHRVNGAWYVYYAASPTGAPSADEPGTAETFNHRVYVLECTDADPITGTWVERGQVDTGWETFALDATSFVKDGVQYLVWAQQDLAIRGNSNLYIARMANPWTLATPAVMLTKPEYDWETRVFWVNEGPSVLQRDGRLYLSYSASGTGIEYAMGLLTADADADPLDPAAWTKSPEPVFTSDPAVGIYGPGHNSFTENEDGETVLVYHARTYTEIVGDPLWEPNRQACAQVLPFVDGEPVWGTPVPLTRPAPTSTEVLPPEGMPQLTA</sequence>
<dbReference type="InterPro" id="IPR006710">
    <property type="entry name" value="Glyco_hydro_43"/>
</dbReference>
<keyword evidence="3 7" id="KW-0378">Hydrolase</keyword>
<feature type="region of interest" description="Disordered" evidence="8">
    <location>
        <begin position="320"/>
        <end position="341"/>
    </location>
</feature>
<dbReference type="GO" id="GO:0005975">
    <property type="term" value="P:carbohydrate metabolic process"/>
    <property type="evidence" value="ECO:0007669"/>
    <property type="project" value="InterPro"/>
</dbReference>
<dbReference type="SUPFAM" id="SSF75005">
    <property type="entry name" value="Arabinanase/levansucrase/invertase"/>
    <property type="match status" value="1"/>
</dbReference>
<dbReference type="InterPro" id="IPR016828">
    <property type="entry name" value="Alpha-L-arabinofuranosidase"/>
</dbReference>
<evidence type="ECO:0000256" key="8">
    <source>
        <dbReference type="SAM" id="MobiDB-lite"/>
    </source>
</evidence>
<dbReference type="InterPro" id="IPR023296">
    <property type="entry name" value="Glyco_hydro_beta-prop_sf"/>
</dbReference>
<keyword evidence="2" id="KW-0732">Signal</keyword>
<dbReference type="Pfam" id="PF04616">
    <property type="entry name" value="Glyco_hydro_43"/>
    <property type="match status" value="1"/>
</dbReference>
<comment type="caution">
    <text evidence="9">The sequence shown here is derived from an EMBL/GenBank/DDBJ whole genome shotgun (WGS) entry which is preliminary data.</text>
</comment>
<evidence type="ECO:0000256" key="3">
    <source>
        <dbReference type="ARBA" id="ARBA00022801"/>
    </source>
</evidence>
<dbReference type="PANTHER" id="PTHR43817">
    <property type="entry name" value="GLYCOSYL HYDROLASE"/>
    <property type="match status" value="1"/>
</dbReference>
<gene>
    <name evidence="9" type="ORF">QQX10_08700</name>
</gene>
<feature type="site" description="Important for catalytic activity, responsible for pKa modulation of the active site Glu and correct orientation of both the proton donor and substrate" evidence="6">
    <location>
        <position position="140"/>
    </location>
</feature>
<keyword evidence="4 7" id="KW-0326">Glycosidase</keyword>
<keyword evidence="10" id="KW-1185">Reference proteome</keyword>
<evidence type="ECO:0000313" key="10">
    <source>
        <dbReference type="Proteomes" id="UP001172737"/>
    </source>
</evidence>
<dbReference type="RefSeq" id="WP_301118649.1">
    <property type="nucleotide sequence ID" value="NZ_JAUHPX010000004.1"/>
</dbReference>
<dbReference type="PIRSF" id="PIRSF025414">
    <property type="entry name" value="Alpha-L-arabinofuranosidase"/>
    <property type="match status" value="1"/>
</dbReference>
<evidence type="ECO:0000256" key="2">
    <source>
        <dbReference type="ARBA" id="ARBA00022729"/>
    </source>
</evidence>